<proteinExistence type="predicted"/>
<protein>
    <submittedName>
        <fullName evidence="1">Uncharacterized protein</fullName>
    </submittedName>
</protein>
<reference evidence="1" key="1">
    <citation type="submission" date="2021-06" db="EMBL/GenBank/DDBJ databases">
        <authorList>
            <person name="Gannon L."/>
            <person name="Redgwell R T."/>
            <person name="Michniewski S."/>
            <person name="Harrison D C."/>
            <person name="Millard A."/>
        </authorList>
    </citation>
    <scope>NUCLEOTIDE SEQUENCE</scope>
</reference>
<evidence type="ECO:0000313" key="1">
    <source>
        <dbReference type="EMBL" id="CAG7581749.1"/>
    </source>
</evidence>
<sequence>MNILKSVKLDKKNKLILVKEGSEFKVISLKKVLFGLGWRKSEYALDYQTNLTGQKIVDGKYNGFKTESNANKYFDFLKNKFSTRVKFIGN</sequence>
<dbReference type="EMBL" id="OU342829">
    <property type="protein sequence ID" value="CAG7581749.1"/>
    <property type="molecule type" value="Genomic_DNA"/>
</dbReference>
<accession>A0A8D9CDZ9</accession>
<name>A0A8D9CDZ9_9VIRU</name>
<gene>
    <name evidence="1" type="ORF">SLAVMIC_01011</name>
</gene>
<organism evidence="1">
    <name type="scientific">uncultured marine phage</name>
    <dbReference type="NCBI Taxonomy" id="707152"/>
    <lineage>
        <taxon>Viruses</taxon>
        <taxon>environmental samples</taxon>
    </lineage>
</organism>